<sequence>KTFVTASTSRRKQQQELLARAVSAAKAQEDEARRVFHMTTCPVLELASAEAAFSKDHREEASAEDVAAAQLRRIGRRVGQRCVKPLTRVQAGVSARARPSASVVAHLGCNHRHYHRRRLLLALNASPGLAGAGGGGDGAVQGGRREVKSAGV</sequence>
<organism evidence="5">
    <name type="scientific">Schistocephalus solidus</name>
    <name type="common">Tapeworm</name>
    <dbReference type="NCBI Taxonomy" id="70667"/>
    <lineage>
        <taxon>Eukaryota</taxon>
        <taxon>Metazoa</taxon>
        <taxon>Spiralia</taxon>
        <taxon>Lophotrochozoa</taxon>
        <taxon>Platyhelminthes</taxon>
        <taxon>Cestoda</taxon>
        <taxon>Eucestoda</taxon>
        <taxon>Diphyllobothriidea</taxon>
        <taxon>Diphyllobothriidae</taxon>
        <taxon>Schistocephalus</taxon>
    </lineage>
</organism>
<evidence type="ECO:0000313" key="4">
    <source>
        <dbReference type="Proteomes" id="UP000275846"/>
    </source>
</evidence>
<name>A0A183TSC3_SCHSO</name>
<evidence type="ECO:0000313" key="3">
    <source>
        <dbReference type="EMBL" id="VDM05757.1"/>
    </source>
</evidence>
<keyword evidence="4" id="KW-1185">Reference proteome</keyword>
<gene>
    <name evidence="3" type="ORF">SSLN_LOCUS19371</name>
</gene>
<feature type="region of interest" description="Disordered" evidence="1">
    <location>
        <begin position="131"/>
        <end position="152"/>
    </location>
</feature>
<dbReference type="Pfam" id="PF19424">
    <property type="entry name" value="UNC80"/>
    <property type="match status" value="1"/>
</dbReference>
<dbReference type="InterPro" id="IPR045852">
    <property type="entry name" value="UNC80_central"/>
</dbReference>
<evidence type="ECO:0000313" key="5">
    <source>
        <dbReference type="WBParaSite" id="SSLN_0002010001-mRNA-1"/>
    </source>
</evidence>
<evidence type="ECO:0000256" key="1">
    <source>
        <dbReference type="SAM" id="MobiDB-lite"/>
    </source>
</evidence>
<feature type="compositionally biased region" description="Basic and acidic residues" evidence="1">
    <location>
        <begin position="143"/>
        <end position="152"/>
    </location>
</feature>
<feature type="compositionally biased region" description="Gly residues" evidence="1">
    <location>
        <begin position="131"/>
        <end position="141"/>
    </location>
</feature>
<feature type="domain" description="Protein UNC80 central region" evidence="2">
    <location>
        <begin position="1"/>
        <end position="59"/>
    </location>
</feature>
<dbReference type="AlphaFoldDB" id="A0A183TSC3"/>
<accession>A0A183TSC3</accession>
<protein>
    <submittedName>
        <fullName evidence="5">UNC80 domain-containing protein</fullName>
    </submittedName>
</protein>
<dbReference type="STRING" id="70667.A0A183TSC3"/>
<reference evidence="3 4" key="2">
    <citation type="submission" date="2018-11" db="EMBL/GenBank/DDBJ databases">
        <authorList>
            <consortium name="Pathogen Informatics"/>
        </authorList>
    </citation>
    <scope>NUCLEOTIDE SEQUENCE [LARGE SCALE GENOMIC DNA]</scope>
    <source>
        <strain evidence="3 4">NST_G2</strain>
    </source>
</reference>
<proteinExistence type="predicted"/>
<dbReference type="Proteomes" id="UP000275846">
    <property type="component" value="Unassembled WGS sequence"/>
</dbReference>
<dbReference type="EMBL" id="UYSU01047224">
    <property type="protein sequence ID" value="VDM05757.1"/>
    <property type="molecule type" value="Genomic_DNA"/>
</dbReference>
<reference evidence="5" key="1">
    <citation type="submission" date="2016-06" db="UniProtKB">
        <authorList>
            <consortium name="WormBaseParasite"/>
        </authorList>
    </citation>
    <scope>IDENTIFICATION</scope>
</reference>
<evidence type="ECO:0000259" key="2">
    <source>
        <dbReference type="Pfam" id="PF19424"/>
    </source>
</evidence>
<dbReference type="WBParaSite" id="SSLN_0002010001-mRNA-1">
    <property type="protein sequence ID" value="SSLN_0002010001-mRNA-1"/>
    <property type="gene ID" value="SSLN_0002010001"/>
</dbReference>
<dbReference type="OrthoDB" id="10468667at2759"/>